<dbReference type="GO" id="GO:0004497">
    <property type="term" value="F:monooxygenase activity"/>
    <property type="evidence" value="ECO:0007669"/>
    <property type="project" value="UniProtKB-KW"/>
</dbReference>
<keyword evidence="3" id="KW-0288">FMN</keyword>
<dbReference type="Proteomes" id="UP000542742">
    <property type="component" value="Unassembled WGS sequence"/>
</dbReference>
<comment type="subcellular location">
    <subcellularLocation>
        <location evidence="1">Cytoplasm</location>
    </subcellularLocation>
</comment>
<comment type="similarity">
    <text evidence="8">Belongs to the DszC flavin monooxygenase family.</text>
</comment>
<keyword evidence="2" id="KW-0285">Flavoprotein</keyword>
<keyword evidence="6" id="KW-0503">Monooxygenase</keyword>
<evidence type="ECO:0000256" key="6">
    <source>
        <dbReference type="ARBA" id="ARBA00023033"/>
    </source>
</evidence>
<dbReference type="PANTHER" id="PTHR43884">
    <property type="entry name" value="ACYL-COA DEHYDROGENASE"/>
    <property type="match status" value="1"/>
</dbReference>
<accession>A0A7W7CZL9</accession>
<evidence type="ECO:0000313" key="18">
    <source>
        <dbReference type="Proteomes" id="UP000542742"/>
    </source>
</evidence>
<name>A0A7W7CZL9_9ACTN</name>
<dbReference type="EC" id="1.14.14.21" evidence="9"/>
<dbReference type="GO" id="GO:0005737">
    <property type="term" value="C:cytoplasm"/>
    <property type="evidence" value="ECO:0007669"/>
    <property type="project" value="UniProtKB-SubCell"/>
</dbReference>
<dbReference type="InterPro" id="IPR009100">
    <property type="entry name" value="AcylCoA_DH/oxidase_NM_dom_sf"/>
</dbReference>
<evidence type="ECO:0000256" key="10">
    <source>
        <dbReference type="ARBA" id="ARBA00034345"/>
    </source>
</evidence>
<evidence type="ECO:0000256" key="7">
    <source>
        <dbReference type="ARBA" id="ARBA00034307"/>
    </source>
</evidence>
<dbReference type="EMBL" id="JACHMF010000001">
    <property type="protein sequence ID" value="MBB4696440.1"/>
    <property type="molecule type" value="Genomic_DNA"/>
</dbReference>
<evidence type="ECO:0000256" key="4">
    <source>
        <dbReference type="ARBA" id="ARBA00022741"/>
    </source>
</evidence>
<dbReference type="Pfam" id="PF08028">
    <property type="entry name" value="Acyl-CoA_dh_2"/>
    <property type="match status" value="1"/>
</dbReference>
<dbReference type="SUPFAM" id="SSF56645">
    <property type="entry name" value="Acyl-CoA dehydrogenase NM domain-like"/>
    <property type="match status" value="1"/>
</dbReference>
<dbReference type="InterPro" id="IPR036250">
    <property type="entry name" value="AcylCo_DH-like_C"/>
</dbReference>
<evidence type="ECO:0000256" key="9">
    <source>
        <dbReference type="ARBA" id="ARBA00034328"/>
    </source>
</evidence>
<evidence type="ECO:0000259" key="16">
    <source>
        <dbReference type="Pfam" id="PF08028"/>
    </source>
</evidence>
<evidence type="ECO:0000313" key="17">
    <source>
        <dbReference type="EMBL" id="MBB4696440.1"/>
    </source>
</evidence>
<dbReference type="GO" id="GO:0003995">
    <property type="term" value="F:acyl-CoA dehydrogenase activity"/>
    <property type="evidence" value="ECO:0007669"/>
    <property type="project" value="TreeGrafter"/>
</dbReference>
<dbReference type="SUPFAM" id="SSF47203">
    <property type="entry name" value="Acyl-CoA dehydrogenase C-terminal domain-like"/>
    <property type="match status" value="1"/>
</dbReference>
<reference evidence="17 18" key="1">
    <citation type="submission" date="2020-08" db="EMBL/GenBank/DDBJ databases">
        <title>Sequencing the genomes of 1000 actinobacteria strains.</title>
        <authorList>
            <person name="Klenk H.-P."/>
        </authorList>
    </citation>
    <scope>NUCLEOTIDE SEQUENCE [LARGE SCALE GENOMIC DNA]</scope>
    <source>
        <strain evidence="17 18">DSM 45518</strain>
    </source>
</reference>
<evidence type="ECO:0000256" key="3">
    <source>
        <dbReference type="ARBA" id="ARBA00022643"/>
    </source>
</evidence>
<evidence type="ECO:0000256" key="12">
    <source>
        <dbReference type="ARBA" id="ARBA00048445"/>
    </source>
</evidence>
<dbReference type="Gene3D" id="2.40.110.10">
    <property type="entry name" value="Butyryl-CoA Dehydrogenase, subunit A, domain 2"/>
    <property type="match status" value="1"/>
</dbReference>
<dbReference type="InterPro" id="IPR006091">
    <property type="entry name" value="Acyl-CoA_Oxase/DH_mid-dom"/>
</dbReference>
<dbReference type="InterPro" id="IPR013107">
    <property type="entry name" value="Acyl-CoA_DH_C"/>
</dbReference>
<evidence type="ECO:0000259" key="14">
    <source>
        <dbReference type="Pfam" id="PF02770"/>
    </source>
</evidence>
<protein>
    <recommendedName>
        <fullName evidence="10">Dibenzothiophene monooxygenase</fullName>
        <ecNumber evidence="9">1.14.14.21</ecNumber>
    </recommendedName>
</protein>
<dbReference type="Gene3D" id="1.20.140.10">
    <property type="entry name" value="Butyryl-CoA Dehydrogenase, subunit A, domain 3"/>
    <property type="match status" value="1"/>
</dbReference>
<dbReference type="Pfam" id="PF02770">
    <property type="entry name" value="Acyl-CoA_dh_M"/>
    <property type="match status" value="1"/>
</dbReference>
<keyword evidence="4" id="KW-0547">Nucleotide-binding</keyword>
<dbReference type="InterPro" id="IPR013786">
    <property type="entry name" value="AcylCoA_DH/ox_N"/>
</dbReference>
<feature type="domain" description="Acyl-CoA dehydrogenase/oxidase N-terminal" evidence="15">
    <location>
        <begin position="5"/>
        <end position="83"/>
    </location>
</feature>
<dbReference type="Gene3D" id="1.10.540.10">
    <property type="entry name" value="Acyl-CoA dehydrogenase/oxidase, N-terminal domain"/>
    <property type="match status" value="1"/>
</dbReference>
<dbReference type="GO" id="GO:0050660">
    <property type="term" value="F:flavin adenine dinucleotide binding"/>
    <property type="evidence" value="ECO:0007669"/>
    <property type="project" value="InterPro"/>
</dbReference>
<dbReference type="CDD" id="cd00567">
    <property type="entry name" value="ACAD"/>
    <property type="match status" value="1"/>
</dbReference>
<dbReference type="Pfam" id="PF02771">
    <property type="entry name" value="Acyl-CoA_dh_N"/>
    <property type="match status" value="1"/>
</dbReference>
<comment type="catalytic activity">
    <reaction evidence="12">
        <text>dibenzothiophene 5-oxide + FMNH2 + O2 = dibenzothiophene 5,5-dioxide + FMN + H2O + H(+)</text>
        <dbReference type="Rhea" id="RHEA:49080"/>
        <dbReference type="ChEBI" id="CHEBI:15377"/>
        <dbReference type="ChEBI" id="CHEBI:15378"/>
        <dbReference type="ChEBI" id="CHEBI:15379"/>
        <dbReference type="ChEBI" id="CHEBI:23683"/>
        <dbReference type="ChEBI" id="CHEBI:57618"/>
        <dbReference type="ChEBI" id="CHEBI:58210"/>
        <dbReference type="ChEBI" id="CHEBI:90356"/>
    </reaction>
</comment>
<evidence type="ECO:0000256" key="13">
    <source>
        <dbReference type="ARBA" id="ARBA00049456"/>
    </source>
</evidence>
<organism evidence="17 18">
    <name type="scientific">Paractinoplanes abujensis</name>
    <dbReference type="NCBI Taxonomy" id="882441"/>
    <lineage>
        <taxon>Bacteria</taxon>
        <taxon>Bacillati</taxon>
        <taxon>Actinomycetota</taxon>
        <taxon>Actinomycetes</taxon>
        <taxon>Micromonosporales</taxon>
        <taxon>Micromonosporaceae</taxon>
        <taxon>Paractinoplanes</taxon>
    </lineage>
</organism>
<evidence type="ECO:0000256" key="8">
    <source>
        <dbReference type="ARBA" id="ARBA00034317"/>
    </source>
</evidence>
<evidence type="ECO:0000256" key="11">
    <source>
        <dbReference type="ARBA" id="ARBA00047859"/>
    </source>
</evidence>
<comment type="caution">
    <text evidence="17">The sequence shown here is derived from an EMBL/GenBank/DDBJ whole genome shotgun (WGS) entry which is preliminary data.</text>
</comment>
<feature type="domain" description="Acyl-CoA dehydrogenase C-terminal" evidence="16">
    <location>
        <begin position="241"/>
        <end position="352"/>
    </location>
</feature>
<dbReference type="InterPro" id="IPR037069">
    <property type="entry name" value="AcylCoA_DH/ox_N_sf"/>
</dbReference>
<dbReference type="AlphaFoldDB" id="A0A7W7CZL9"/>
<dbReference type="PANTHER" id="PTHR43884:SF12">
    <property type="entry name" value="ISOVALERYL-COA DEHYDROGENASE, MITOCHONDRIAL-RELATED"/>
    <property type="match status" value="1"/>
</dbReference>
<proteinExistence type="inferred from homology"/>
<keyword evidence="5" id="KW-0560">Oxidoreductase</keyword>
<evidence type="ECO:0000256" key="2">
    <source>
        <dbReference type="ARBA" id="ARBA00022630"/>
    </source>
</evidence>
<dbReference type="InterPro" id="IPR046373">
    <property type="entry name" value="Acyl-CoA_Oxase/DH_mid-dom_sf"/>
</dbReference>
<comment type="catalytic activity">
    <reaction evidence="11">
        <text>dibenzothiophene + FMNH2 + O2 = dibenzothiophene 5-oxide + FMN + H2O + H(+)</text>
        <dbReference type="Rhea" id="RHEA:49076"/>
        <dbReference type="ChEBI" id="CHEBI:15377"/>
        <dbReference type="ChEBI" id="CHEBI:15378"/>
        <dbReference type="ChEBI" id="CHEBI:15379"/>
        <dbReference type="ChEBI" id="CHEBI:23681"/>
        <dbReference type="ChEBI" id="CHEBI:23683"/>
        <dbReference type="ChEBI" id="CHEBI:57618"/>
        <dbReference type="ChEBI" id="CHEBI:58210"/>
    </reaction>
</comment>
<dbReference type="RefSeq" id="WP_184954675.1">
    <property type="nucleotide sequence ID" value="NZ_BOMC01000059.1"/>
</dbReference>
<sequence>MISEARRLVPRFAARAAAHDRDGSFPADDFADLRAAGLFGLMVPARLGGAGASFAEYAAIAYELARGNGATALIFNMHASVTGALAGVTDELADALGLPAEALRARDDALRAAAEGRWYAVAMSERGAGSRLSQLTTSYVAVDGGYRITGAKTFCSGAGHADSYLVAARSADDPSQVSQFLVPAGEGLRVEPTWDALGMRATGSHDLHVDVTVPAGALLGGVEGLALVVAQLAPHWMVASYAAVYVGVARAAVDAAVEHVNERKLGHLPAVRARIGRADAAVAAARLAVMEAARRVDERPGEAETNRWVWRAKLLAGTTAAEVAASMLEAAGTSAMRRGHPLERIYRDARAGSLQPATSDVCADWIGVDALGGDGNSEGTAPRW</sequence>
<evidence type="ECO:0000259" key="15">
    <source>
        <dbReference type="Pfam" id="PF02771"/>
    </source>
</evidence>
<evidence type="ECO:0000256" key="1">
    <source>
        <dbReference type="ARBA" id="ARBA00004496"/>
    </source>
</evidence>
<keyword evidence="18" id="KW-1185">Reference proteome</keyword>
<comment type="catalytic activity">
    <reaction evidence="13">
        <text>dibenzothiophene + 2 FMNH2 + 2 O2 = dibenzothiophene 5,5-dioxide + 2 FMN + 2 H2O + 2 H(+)</text>
        <dbReference type="Rhea" id="RHEA:49072"/>
        <dbReference type="ChEBI" id="CHEBI:15377"/>
        <dbReference type="ChEBI" id="CHEBI:15378"/>
        <dbReference type="ChEBI" id="CHEBI:15379"/>
        <dbReference type="ChEBI" id="CHEBI:23681"/>
        <dbReference type="ChEBI" id="CHEBI:57618"/>
        <dbReference type="ChEBI" id="CHEBI:58210"/>
        <dbReference type="ChEBI" id="CHEBI:90356"/>
        <dbReference type="EC" id="1.14.14.21"/>
    </reaction>
</comment>
<dbReference type="PIRSF" id="PIRSF016578">
    <property type="entry name" value="HsaA"/>
    <property type="match status" value="1"/>
</dbReference>
<feature type="domain" description="Acyl-CoA oxidase/dehydrogenase middle" evidence="14">
    <location>
        <begin position="120"/>
        <end position="210"/>
    </location>
</feature>
<gene>
    <name evidence="17" type="ORF">BKA14_006588</name>
</gene>
<comment type="pathway">
    <text evidence="7">Sulfur metabolism; dibenzothiophene degradation.</text>
</comment>
<evidence type="ECO:0000256" key="5">
    <source>
        <dbReference type="ARBA" id="ARBA00023002"/>
    </source>
</evidence>